<evidence type="ECO:0000313" key="2">
    <source>
        <dbReference type="Proteomes" id="UP000322080"/>
    </source>
</evidence>
<dbReference type="RefSeq" id="WP_148379851.1">
    <property type="nucleotide sequence ID" value="NZ_VSIY01000015.1"/>
</dbReference>
<proteinExistence type="predicted"/>
<dbReference type="EMBL" id="VSIY01000015">
    <property type="protein sequence ID" value="TYB77815.1"/>
    <property type="molecule type" value="Genomic_DNA"/>
</dbReference>
<dbReference type="Pfam" id="PF20603">
    <property type="entry name" value="Bact_hydrolase"/>
    <property type="match status" value="1"/>
</dbReference>
<name>A0A5D0RAA7_9RHOB</name>
<dbReference type="AlphaFoldDB" id="A0A5D0RAA7"/>
<keyword evidence="2" id="KW-1185">Reference proteome</keyword>
<dbReference type="InterPro" id="IPR046766">
    <property type="entry name" value="Bact_hydrolase"/>
</dbReference>
<evidence type="ECO:0000313" key="1">
    <source>
        <dbReference type="EMBL" id="TYB77815.1"/>
    </source>
</evidence>
<sequence length="168" mass="19119">MPYDNLPTYDTGASETGCCALIDPRAWDGLDLHFEDRLFVRARTHAVFHMPIDMARVFQRVQDHLKDADAFDPEDFLVLSKDLGPWTSEHYFAATRDVADEEMVRLSGDFVTKVFDAPFSEAGAWHDEMKDIAAERGNPDGDVFFFYTLCPKCSKHYGHNYVVGFAQV</sequence>
<gene>
    <name evidence="1" type="ORF">FVF75_16335</name>
</gene>
<reference evidence="1 2" key="1">
    <citation type="submission" date="2019-08" db="EMBL/GenBank/DDBJ databases">
        <title>Identification of a novel species of the genus Boseongicola.</title>
        <authorList>
            <person name="Zhang X.-Q."/>
        </authorList>
    </citation>
    <scope>NUCLEOTIDE SEQUENCE [LARGE SCALE GENOMIC DNA]</scope>
    <source>
        <strain evidence="1 2">HY14</strain>
    </source>
</reference>
<accession>A0A5D0RAA7</accession>
<organism evidence="1 2">
    <name type="scientific">Maritimibacter fusiformis</name>
    <dbReference type="NCBI Taxonomy" id="2603819"/>
    <lineage>
        <taxon>Bacteria</taxon>
        <taxon>Pseudomonadati</taxon>
        <taxon>Pseudomonadota</taxon>
        <taxon>Alphaproteobacteria</taxon>
        <taxon>Rhodobacterales</taxon>
        <taxon>Roseobacteraceae</taxon>
        <taxon>Maritimibacter</taxon>
    </lineage>
</organism>
<protein>
    <submittedName>
        <fullName evidence="1">Uncharacterized protein</fullName>
    </submittedName>
</protein>
<comment type="caution">
    <text evidence="1">The sequence shown here is derived from an EMBL/GenBank/DDBJ whole genome shotgun (WGS) entry which is preliminary data.</text>
</comment>
<dbReference type="Proteomes" id="UP000322080">
    <property type="component" value="Unassembled WGS sequence"/>
</dbReference>